<proteinExistence type="predicted"/>
<reference evidence="2" key="1">
    <citation type="submission" date="2016-10" db="EMBL/GenBank/DDBJ databases">
        <authorList>
            <person name="Varghese N."/>
            <person name="Submissions S."/>
        </authorList>
    </citation>
    <scope>NUCLEOTIDE SEQUENCE [LARGE SCALE GENOMIC DNA]</scope>
    <source>
        <strain evidence="2">DSM 25811 / CCM 8410 / LMG 26954 / E90</strain>
    </source>
</reference>
<keyword evidence="2" id="KW-1185">Reference proteome</keyword>
<dbReference type="OrthoDB" id="680773at2"/>
<dbReference type="EMBL" id="FMZO01000016">
    <property type="protein sequence ID" value="SDD92851.1"/>
    <property type="molecule type" value="Genomic_DNA"/>
</dbReference>
<evidence type="ECO:0000313" key="2">
    <source>
        <dbReference type="Proteomes" id="UP000198757"/>
    </source>
</evidence>
<organism evidence="1 2">
    <name type="scientific">Niabella drilacis (strain DSM 25811 / CCM 8410 / CCUG 62505 / LMG 26954 / E90)</name>
    <dbReference type="NCBI Taxonomy" id="1285928"/>
    <lineage>
        <taxon>Bacteria</taxon>
        <taxon>Pseudomonadati</taxon>
        <taxon>Bacteroidota</taxon>
        <taxon>Chitinophagia</taxon>
        <taxon>Chitinophagales</taxon>
        <taxon>Chitinophagaceae</taxon>
        <taxon>Niabella</taxon>
    </lineage>
</organism>
<name>A0A1G6YRC0_NIADE</name>
<dbReference type="RefSeq" id="WP_090392258.1">
    <property type="nucleotide sequence ID" value="NZ_FMZO01000016.1"/>
</dbReference>
<gene>
    <name evidence="1" type="ORF">SAMN04487894_11668</name>
</gene>
<dbReference type="STRING" id="1285928.SAMN04487894_11668"/>
<dbReference type="AlphaFoldDB" id="A0A1G6YRC0"/>
<evidence type="ECO:0000313" key="1">
    <source>
        <dbReference type="EMBL" id="SDD92851.1"/>
    </source>
</evidence>
<accession>A0A1G6YRC0</accession>
<protein>
    <submittedName>
        <fullName evidence="1">Uncharacterized protein</fullName>
    </submittedName>
</protein>
<dbReference type="Proteomes" id="UP000198757">
    <property type="component" value="Unassembled WGS sequence"/>
</dbReference>
<sequence>MVAIRGKFCKLRGDGQRKKYTFSADEQRSVVQEPAPDYEKAEMDLLRTALKRSYKERFLIMTSLMKGSLMMKRAKITCKRLPK</sequence>